<dbReference type="InterPro" id="IPR016137">
    <property type="entry name" value="RGS"/>
</dbReference>
<dbReference type="InterPro" id="IPR036305">
    <property type="entry name" value="RGS_sf"/>
</dbReference>
<feature type="chain" id="PRO_5045349920" evidence="1">
    <location>
        <begin position="24"/>
        <end position="182"/>
    </location>
</feature>
<dbReference type="PANTHER" id="PTHR10845:SF192">
    <property type="entry name" value="DOUBLE HIT, ISOFORM B"/>
    <property type="match status" value="1"/>
</dbReference>
<dbReference type="RefSeq" id="XP_014668090.1">
    <property type="nucleotide sequence ID" value="XM_014812604.1"/>
</dbReference>
<dbReference type="SMART" id="SM00315">
    <property type="entry name" value="RGS"/>
    <property type="match status" value="1"/>
</dbReference>
<dbReference type="SUPFAM" id="SSF48097">
    <property type="entry name" value="Regulator of G-protein signaling, RGS"/>
    <property type="match status" value="1"/>
</dbReference>
<evidence type="ECO:0000313" key="4">
    <source>
        <dbReference type="RefSeq" id="XP_014668090.1"/>
    </source>
</evidence>
<reference evidence="4" key="1">
    <citation type="submission" date="2025-08" db="UniProtKB">
        <authorList>
            <consortium name="RefSeq"/>
        </authorList>
    </citation>
    <scope>IDENTIFICATION</scope>
</reference>
<evidence type="ECO:0000256" key="1">
    <source>
        <dbReference type="SAM" id="SignalP"/>
    </source>
</evidence>
<accession>A0ABM1E7B9</accession>
<dbReference type="Proteomes" id="UP000695022">
    <property type="component" value="Unplaced"/>
</dbReference>
<keyword evidence="3" id="KW-1185">Reference proteome</keyword>
<feature type="domain" description="RGS" evidence="2">
    <location>
        <begin position="63"/>
        <end position="172"/>
    </location>
</feature>
<gene>
    <name evidence="4" type="primary">LOC106809511</name>
</gene>
<evidence type="ECO:0000259" key="2">
    <source>
        <dbReference type="PROSITE" id="PS50132"/>
    </source>
</evidence>
<dbReference type="InterPro" id="IPR024066">
    <property type="entry name" value="RGS_subdom1/3"/>
</dbReference>
<dbReference type="Gene3D" id="1.10.167.10">
    <property type="entry name" value="Regulator of G-protein Signalling 4, domain 2"/>
    <property type="match status" value="1"/>
</dbReference>
<feature type="signal peptide" evidence="1">
    <location>
        <begin position="1"/>
        <end position="23"/>
    </location>
</feature>
<dbReference type="PRINTS" id="PR01301">
    <property type="entry name" value="RGSPROTEIN"/>
</dbReference>
<proteinExistence type="predicted"/>
<dbReference type="InterPro" id="IPR044926">
    <property type="entry name" value="RGS_subdomain_2"/>
</dbReference>
<name>A0ABM1E7B9_PRICU</name>
<dbReference type="GeneID" id="106809511"/>
<dbReference type="PANTHER" id="PTHR10845">
    <property type="entry name" value="REGULATOR OF G PROTEIN SIGNALING"/>
    <property type="match status" value="1"/>
</dbReference>
<evidence type="ECO:0000313" key="3">
    <source>
        <dbReference type="Proteomes" id="UP000695022"/>
    </source>
</evidence>
<organism evidence="3 4">
    <name type="scientific">Priapulus caudatus</name>
    <name type="common">Priapulid worm</name>
    <dbReference type="NCBI Taxonomy" id="37621"/>
    <lineage>
        <taxon>Eukaryota</taxon>
        <taxon>Metazoa</taxon>
        <taxon>Ecdysozoa</taxon>
        <taxon>Scalidophora</taxon>
        <taxon>Priapulida</taxon>
        <taxon>Priapulimorpha</taxon>
        <taxon>Priapulimorphida</taxon>
        <taxon>Priapulidae</taxon>
        <taxon>Priapulus</taxon>
    </lineage>
</organism>
<keyword evidence="1" id="KW-0732">Signal</keyword>
<sequence>MALRVRSIFKVFLIFYASADILAQAFVARDGGRQAVLLLASGGEYTSLLPTASRNHLLFLLLAGRQVFREFLKQEFSEENILFWNAVNELQNTNETNPLLVEEKARMIYEDFISILSPREVSLDSIAREIVNRKMVHPDKWTFNEAQEQIFMLMKRDSYPRFIISPLYKRLFNSTSSPTPQA</sequence>
<dbReference type="PROSITE" id="PS50132">
    <property type="entry name" value="RGS"/>
    <property type="match status" value="1"/>
</dbReference>
<dbReference type="Gene3D" id="1.10.196.10">
    <property type="match status" value="1"/>
</dbReference>
<dbReference type="Pfam" id="PF00615">
    <property type="entry name" value="RGS"/>
    <property type="match status" value="1"/>
</dbReference>
<protein>
    <submittedName>
        <fullName evidence="4">Regulator of G-protein signaling 20-like</fullName>
    </submittedName>
</protein>